<accession>A0A0F9FB81</accession>
<proteinExistence type="predicted"/>
<dbReference type="AlphaFoldDB" id="A0A0F9FB81"/>
<protein>
    <submittedName>
        <fullName evidence="1">Uncharacterized protein</fullName>
    </submittedName>
</protein>
<organism evidence="1">
    <name type="scientific">marine sediment metagenome</name>
    <dbReference type="NCBI Taxonomy" id="412755"/>
    <lineage>
        <taxon>unclassified sequences</taxon>
        <taxon>metagenomes</taxon>
        <taxon>ecological metagenomes</taxon>
    </lineage>
</organism>
<evidence type="ECO:0000313" key="1">
    <source>
        <dbReference type="EMBL" id="KKL83488.1"/>
    </source>
</evidence>
<sequence length="95" mass="11354">MIRLTPEEILRTITNWSSGDENHKLSLDVQFERVAQAAQDKLFKHINSPEVKEKIIEWHEEKYYRADVGIPVEFEDEFEERKLRELDQIIEAIVE</sequence>
<gene>
    <name evidence="1" type="ORF">LCGC14_1974170</name>
</gene>
<name>A0A0F9FB81_9ZZZZ</name>
<dbReference type="EMBL" id="LAZR01021967">
    <property type="protein sequence ID" value="KKL83488.1"/>
    <property type="molecule type" value="Genomic_DNA"/>
</dbReference>
<reference evidence="1" key="1">
    <citation type="journal article" date="2015" name="Nature">
        <title>Complex archaea that bridge the gap between prokaryotes and eukaryotes.</title>
        <authorList>
            <person name="Spang A."/>
            <person name="Saw J.H."/>
            <person name="Jorgensen S.L."/>
            <person name="Zaremba-Niedzwiedzka K."/>
            <person name="Martijn J."/>
            <person name="Lind A.E."/>
            <person name="van Eijk R."/>
            <person name="Schleper C."/>
            <person name="Guy L."/>
            <person name="Ettema T.J."/>
        </authorList>
    </citation>
    <scope>NUCLEOTIDE SEQUENCE</scope>
</reference>
<comment type="caution">
    <text evidence="1">The sequence shown here is derived from an EMBL/GenBank/DDBJ whole genome shotgun (WGS) entry which is preliminary data.</text>
</comment>